<dbReference type="InterPro" id="IPR031656">
    <property type="entry name" value="DAO_C"/>
</dbReference>
<accession>A0ABT6CCI3</accession>
<comment type="catalytic activity">
    <reaction evidence="7">
        <text>a quinone + sn-glycerol 3-phosphate = dihydroxyacetone phosphate + a quinol</text>
        <dbReference type="Rhea" id="RHEA:18977"/>
        <dbReference type="ChEBI" id="CHEBI:24646"/>
        <dbReference type="ChEBI" id="CHEBI:57597"/>
        <dbReference type="ChEBI" id="CHEBI:57642"/>
        <dbReference type="ChEBI" id="CHEBI:132124"/>
        <dbReference type="EC" id="1.1.5.3"/>
    </reaction>
</comment>
<keyword evidence="6 7" id="KW-0560">Oxidoreductase</keyword>
<dbReference type="EC" id="1.1.5.3" evidence="7"/>
<evidence type="ECO:0000259" key="9">
    <source>
        <dbReference type="Pfam" id="PF16901"/>
    </source>
</evidence>
<proteinExistence type="inferred from homology"/>
<evidence type="ECO:0000313" key="10">
    <source>
        <dbReference type="EMBL" id="MDF8266087.1"/>
    </source>
</evidence>
<dbReference type="InterPro" id="IPR000447">
    <property type="entry name" value="G3P_DH_FAD-dep"/>
</dbReference>
<evidence type="ECO:0000256" key="5">
    <source>
        <dbReference type="ARBA" id="ARBA00022827"/>
    </source>
</evidence>
<feature type="domain" description="Alpha-glycerophosphate oxidase C-terminal" evidence="9">
    <location>
        <begin position="401"/>
        <end position="508"/>
    </location>
</feature>
<dbReference type="SUPFAM" id="SSF54373">
    <property type="entry name" value="FAD-linked reductases, C-terminal domain"/>
    <property type="match status" value="1"/>
</dbReference>
<dbReference type="Pfam" id="PF01266">
    <property type="entry name" value="DAO"/>
    <property type="match status" value="1"/>
</dbReference>
<dbReference type="Gene3D" id="3.30.9.10">
    <property type="entry name" value="D-Amino Acid Oxidase, subunit A, domain 2"/>
    <property type="match status" value="1"/>
</dbReference>
<reference evidence="10 11" key="1">
    <citation type="submission" date="2023-03" db="EMBL/GenBank/DDBJ databases">
        <title>YIM 133296 draft genome.</title>
        <authorList>
            <person name="Xiong L."/>
        </authorList>
    </citation>
    <scope>NUCLEOTIDE SEQUENCE [LARGE SCALE GENOMIC DNA]</scope>
    <source>
        <strain evidence="10 11">YIM 133296</strain>
    </source>
</reference>
<name>A0ABT6CCI3_9MICO</name>
<dbReference type="PRINTS" id="PR01001">
    <property type="entry name" value="FADG3PDH"/>
</dbReference>
<feature type="domain" description="FAD dependent oxidoreductase" evidence="8">
    <location>
        <begin position="23"/>
        <end position="351"/>
    </location>
</feature>
<evidence type="ECO:0000259" key="8">
    <source>
        <dbReference type="Pfam" id="PF01266"/>
    </source>
</evidence>
<dbReference type="InterPro" id="IPR036188">
    <property type="entry name" value="FAD/NAD-bd_sf"/>
</dbReference>
<dbReference type="PANTHER" id="PTHR11985">
    <property type="entry name" value="GLYCEROL-3-PHOSPHATE DEHYDROGENASE"/>
    <property type="match status" value="1"/>
</dbReference>
<dbReference type="Proteomes" id="UP001528912">
    <property type="component" value="Unassembled WGS sequence"/>
</dbReference>
<comment type="cofactor">
    <cofactor evidence="1 7">
        <name>FAD</name>
        <dbReference type="ChEBI" id="CHEBI:57692"/>
    </cofactor>
</comment>
<gene>
    <name evidence="10" type="ORF">P4R38_17700</name>
</gene>
<evidence type="ECO:0000256" key="1">
    <source>
        <dbReference type="ARBA" id="ARBA00001974"/>
    </source>
</evidence>
<keyword evidence="11" id="KW-1185">Reference proteome</keyword>
<comment type="similarity">
    <text evidence="2 7">Belongs to the FAD-dependent glycerol-3-phosphate dehydrogenase family.</text>
</comment>
<dbReference type="SUPFAM" id="SSF51905">
    <property type="entry name" value="FAD/NAD(P)-binding domain"/>
    <property type="match status" value="1"/>
</dbReference>
<dbReference type="Pfam" id="PF16901">
    <property type="entry name" value="DAO_C"/>
    <property type="match status" value="1"/>
</dbReference>
<evidence type="ECO:0000256" key="6">
    <source>
        <dbReference type="ARBA" id="ARBA00023002"/>
    </source>
</evidence>
<evidence type="ECO:0000256" key="7">
    <source>
        <dbReference type="RuleBase" id="RU361217"/>
    </source>
</evidence>
<dbReference type="EMBL" id="JAROAV010000048">
    <property type="protein sequence ID" value="MDF8266087.1"/>
    <property type="molecule type" value="Genomic_DNA"/>
</dbReference>
<dbReference type="RefSeq" id="WP_277193317.1">
    <property type="nucleotide sequence ID" value="NZ_JAROAV010000048.1"/>
</dbReference>
<keyword evidence="4" id="KW-0319">Glycerol metabolism</keyword>
<protein>
    <recommendedName>
        <fullName evidence="7">Glycerol-3-phosphate dehydrogenase</fullName>
        <ecNumber evidence="7">1.1.5.3</ecNumber>
    </recommendedName>
</protein>
<evidence type="ECO:0000313" key="11">
    <source>
        <dbReference type="Proteomes" id="UP001528912"/>
    </source>
</evidence>
<comment type="caution">
    <text evidence="10">The sequence shown here is derived from an EMBL/GenBank/DDBJ whole genome shotgun (WGS) entry which is preliminary data.</text>
</comment>
<dbReference type="PROSITE" id="PS00977">
    <property type="entry name" value="FAD_G3PDH_1"/>
    <property type="match status" value="1"/>
</dbReference>
<dbReference type="PROSITE" id="PS00978">
    <property type="entry name" value="FAD_G3PDH_2"/>
    <property type="match status" value="1"/>
</dbReference>
<evidence type="ECO:0000256" key="4">
    <source>
        <dbReference type="ARBA" id="ARBA00022798"/>
    </source>
</evidence>
<organism evidence="10 11">
    <name type="scientific">Luteipulveratus flavus</name>
    <dbReference type="NCBI Taxonomy" id="3031728"/>
    <lineage>
        <taxon>Bacteria</taxon>
        <taxon>Bacillati</taxon>
        <taxon>Actinomycetota</taxon>
        <taxon>Actinomycetes</taxon>
        <taxon>Micrococcales</taxon>
        <taxon>Dermacoccaceae</taxon>
        <taxon>Luteipulveratus</taxon>
    </lineage>
</organism>
<keyword evidence="5" id="KW-0274">FAD</keyword>
<dbReference type="InterPro" id="IPR038299">
    <property type="entry name" value="DAO_C_sf"/>
</dbReference>
<evidence type="ECO:0000256" key="2">
    <source>
        <dbReference type="ARBA" id="ARBA00007330"/>
    </source>
</evidence>
<keyword evidence="3 7" id="KW-0285">Flavoprotein</keyword>
<dbReference type="InterPro" id="IPR006076">
    <property type="entry name" value="FAD-dep_OxRdtase"/>
</dbReference>
<sequence>MSASLNAPQRARALRRLAEEEIDVLVVGGGVTGAGIALDAATRGWRTVLVERHDLACGTSRWSSKLVHGGLRYLSRLQLGIARESAVERHHLLTAIAPHLVRPARTLVPFTADAPRRSDLALAAGIRVADGLRLAARTPARVLPGPYRVTAHEACSLTPALAEPGLRGGVVYSDGQLEDDARLVVAVARTAAAHGADVITRAGARDLTGTTAVVTDELTGERTDVRARVVVNATGAWAADLDPRLALTPSRGSHLVVRSSALGHPTATLSAPVPGEFGRFVIAIPQPDGLTYIGLTDEPAPDADPEAPPVPPSDETFLLSTLNRLLATPLTAADVVGRFAGLRPLVGGGDRVTADISRRHLLLDEPDGPVTIVGGKLTTYRRMAQDTVDAVGRRLGSERPCVTADLGLVGSADRVALQRVAAPTRLVRRYGTEAPAVDALARRHPELARPVADGSPTIGAELLFGVLHEAALDTADLVERRTRVSMVDADVAPAREAASAVLDLAATTAG</sequence>
<dbReference type="Gene3D" id="3.50.50.60">
    <property type="entry name" value="FAD/NAD(P)-binding domain"/>
    <property type="match status" value="1"/>
</dbReference>
<dbReference type="Gene3D" id="1.10.8.870">
    <property type="entry name" value="Alpha-glycerophosphate oxidase, cap domain"/>
    <property type="match status" value="1"/>
</dbReference>
<evidence type="ECO:0000256" key="3">
    <source>
        <dbReference type="ARBA" id="ARBA00022630"/>
    </source>
</evidence>
<dbReference type="PANTHER" id="PTHR11985:SF35">
    <property type="entry name" value="ANAEROBIC GLYCEROL-3-PHOSPHATE DEHYDROGENASE SUBUNIT A"/>
    <property type="match status" value="1"/>
</dbReference>